<reference evidence="1" key="1">
    <citation type="submission" date="2021-05" db="EMBL/GenBank/DDBJ databases">
        <authorList>
            <person name="Scholz U."/>
            <person name="Mascher M."/>
            <person name="Fiebig A."/>
        </authorList>
    </citation>
    <scope>NUCLEOTIDE SEQUENCE [LARGE SCALE GENOMIC DNA]</scope>
</reference>
<protein>
    <submittedName>
        <fullName evidence="1">Uncharacterized protein</fullName>
    </submittedName>
</protein>
<evidence type="ECO:0000313" key="2">
    <source>
        <dbReference type="Proteomes" id="UP001732700"/>
    </source>
</evidence>
<evidence type="ECO:0000313" key="1">
    <source>
        <dbReference type="EnsemblPlants" id="AVESA.00010b.r2.7CG0708820.1.CDS.1"/>
    </source>
</evidence>
<reference evidence="1" key="2">
    <citation type="submission" date="2025-09" db="UniProtKB">
        <authorList>
            <consortium name="EnsemblPlants"/>
        </authorList>
    </citation>
    <scope>IDENTIFICATION</scope>
</reference>
<keyword evidence="2" id="KW-1185">Reference proteome</keyword>
<accession>A0ACD6A976</accession>
<dbReference type="EnsemblPlants" id="AVESA.00010b.r2.7CG0708820.1">
    <property type="protein sequence ID" value="AVESA.00010b.r2.7CG0708820.1.CDS.1"/>
    <property type="gene ID" value="AVESA.00010b.r2.7CG0708820"/>
</dbReference>
<name>A0ACD6A976_AVESA</name>
<sequence length="138" mass="15269">MILRDEVGRIIFSSCRQLFNSGDPLEAETRACAEGLRLALEWSDKPVLLELDSSVLIDAIGGRSQDRSCLAFLIKEIKDLIQGRRNISIVKVDREQNRASHSLANFARTDAKIAGWLGSGPEVLSQDLEHVLLVSPID</sequence>
<proteinExistence type="predicted"/>
<dbReference type="Proteomes" id="UP001732700">
    <property type="component" value="Chromosome 7C"/>
</dbReference>
<organism evidence="1 2">
    <name type="scientific">Avena sativa</name>
    <name type="common">Oat</name>
    <dbReference type="NCBI Taxonomy" id="4498"/>
    <lineage>
        <taxon>Eukaryota</taxon>
        <taxon>Viridiplantae</taxon>
        <taxon>Streptophyta</taxon>
        <taxon>Embryophyta</taxon>
        <taxon>Tracheophyta</taxon>
        <taxon>Spermatophyta</taxon>
        <taxon>Magnoliopsida</taxon>
        <taxon>Liliopsida</taxon>
        <taxon>Poales</taxon>
        <taxon>Poaceae</taxon>
        <taxon>BOP clade</taxon>
        <taxon>Pooideae</taxon>
        <taxon>Poodae</taxon>
        <taxon>Poeae</taxon>
        <taxon>Poeae Chloroplast Group 1 (Aveneae type)</taxon>
        <taxon>Aveninae</taxon>
        <taxon>Avena</taxon>
    </lineage>
</organism>